<dbReference type="EMBL" id="UZAU01000806">
    <property type="status" value="NOT_ANNOTATED_CDS"/>
    <property type="molecule type" value="Genomic_DNA"/>
</dbReference>
<evidence type="ECO:0000313" key="3">
    <source>
        <dbReference type="EMBL" id="KAF4370715.1"/>
    </source>
</evidence>
<proteinExistence type="predicted"/>
<keyword evidence="6" id="KW-1185">Reference proteome</keyword>
<sequence length="97" mass="10751">MSFRTNCSSVFLALILIKIFLSSSPCLCHEQNNLQYKDTSFLLPRKLLFSLSSMVVSVFPADSSKNTSSVAMKEPKKALEPSLRRAPSSVPNPTQNK</sequence>
<dbReference type="Proteomes" id="UP000525078">
    <property type="component" value="Unassembled WGS sequence"/>
</dbReference>
<evidence type="ECO:0000313" key="5">
    <source>
        <dbReference type="Proteomes" id="UP000525078"/>
    </source>
</evidence>
<dbReference type="EnsemblPlants" id="evm.model.10.472">
    <property type="protein sequence ID" value="cds.evm.model.10.472"/>
    <property type="gene ID" value="evm.TU.10.472"/>
</dbReference>
<evidence type="ECO:0000313" key="6">
    <source>
        <dbReference type="Proteomes" id="UP000596661"/>
    </source>
</evidence>
<gene>
    <name evidence="3" type="ORF">F8388_025094</name>
</gene>
<reference evidence="4" key="3">
    <citation type="submission" date="2021-03" db="UniProtKB">
        <authorList>
            <consortium name="EnsemblPlants"/>
        </authorList>
    </citation>
    <scope>IDENTIFICATION</scope>
</reference>
<dbReference type="Proteomes" id="UP000596661">
    <property type="component" value="Unassembled WGS sequence"/>
</dbReference>
<dbReference type="EMBL" id="JAATIP010000116">
    <property type="protein sequence ID" value="KAF4370715.1"/>
    <property type="molecule type" value="Genomic_DNA"/>
</dbReference>
<dbReference type="AlphaFoldDB" id="A0A7J6FJA4"/>
<feature type="chain" id="PRO_5044658874" evidence="2">
    <location>
        <begin position="29"/>
        <end position="97"/>
    </location>
</feature>
<evidence type="ECO:0000313" key="4">
    <source>
        <dbReference type="EnsemblPlants" id="cds.evm.model.10.472"/>
    </source>
</evidence>
<keyword evidence="2" id="KW-0732">Signal</keyword>
<evidence type="ECO:0000256" key="2">
    <source>
        <dbReference type="SAM" id="SignalP"/>
    </source>
</evidence>
<reference evidence="6" key="1">
    <citation type="submission" date="2018-11" db="EMBL/GenBank/DDBJ databases">
        <authorList>
            <person name="Grassa J C."/>
        </authorList>
    </citation>
    <scope>NUCLEOTIDE SEQUENCE [LARGE SCALE GENOMIC DNA]</scope>
</reference>
<protein>
    <submittedName>
        <fullName evidence="3 4">Uncharacterized protein</fullName>
    </submittedName>
</protein>
<name>A0A7J6FJA4_CANSA</name>
<organism evidence="3 5">
    <name type="scientific">Cannabis sativa</name>
    <name type="common">Hemp</name>
    <name type="synonym">Marijuana</name>
    <dbReference type="NCBI Taxonomy" id="3483"/>
    <lineage>
        <taxon>Eukaryota</taxon>
        <taxon>Viridiplantae</taxon>
        <taxon>Streptophyta</taxon>
        <taxon>Embryophyta</taxon>
        <taxon>Tracheophyta</taxon>
        <taxon>Spermatophyta</taxon>
        <taxon>Magnoliopsida</taxon>
        <taxon>eudicotyledons</taxon>
        <taxon>Gunneridae</taxon>
        <taxon>Pentapetalae</taxon>
        <taxon>rosids</taxon>
        <taxon>fabids</taxon>
        <taxon>Rosales</taxon>
        <taxon>Cannabaceae</taxon>
        <taxon>Cannabis</taxon>
    </lineage>
</organism>
<feature type="signal peptide" evidence="2">
    <location>
        <begin position="1"/>
        <end position="28"/>
    </location>
</feature>
<dbReference type="Gramene" id="evm.model.10.472">
    <property type="protein sequence ID" value="cds.evm.model.10.472"/>
    <property type="gene ID" value="evm.TU.10.472"/>
</dbReference>
<dbReference type="OMA" id="IVMKISC"/>
<accession>A0A7J6FJA4</accession>
<feature type="region of interest" description="Disordered" evidence="1">
    <location>
        <begin position="62"/>
        <end position="97"/>
    </location>
</feature>
<reference evidence="3 5" key="2">
    <citation type="journal article" date="2020" name="bioRxiv">
        <title>Sequence and annotation of 42 cannabis genomes reveals extensive copy number variation in cannabinoid synthesis and pathogen resistance genes.</title>
        <authorList>
            <person name="Mckernan K.J."/>
            <person name="Helbert Y."/>
            <person name="Kane L.T."/>
            <person name="Ebling H."/>
            <person name="Zhang L."/>
            <person name="Liu B."/>
            <person name="Eaton Z."/>
            <person name="Mclaughlin S."/>
            <person name="Kingan S."/>
            <person name="Baybayan P."/>
            <person name="Concepcion G."/>
            <person name="Jordan M."/>
            <person name="Riva A."/>
            <person name="Barbazuk W."/>
            <person name="Harkins T."/>
        </authorList>
    </citation>
    <scope>NUCLEOTIDE SEQUENCE [LARGE SCALE GENOMIC DNA]</scope>
    <source>
        <strain evidence="5">cv. Jamaican Lion 4</strain>
        <strain evidence="3">Mother</strain>
        <tissue evidence="3">Leaf</tissue>
    </source>
</reference>
<evidence type="ECO:0000256" key="1">
    <source>
        <dbReference type="SAM" id="MobiDB-lite"/>
    </source>
</evidence>
<accession>A0A803QNY6</accession>
<feature type="compositionally biased region" description="Basic and acidic residues" evidence="1">
    <location>
        <begin position="73"/>
        <end position="83"/>
    </location>
</feature>